<dbReference type="Gene3D" id="3.40.50.450">
    <property type="match status" value="1"/>
</dbReference>
<feature type="region of interest" description="Disordered" evidence="1">
    <location>
        <begin position="312"/>
        <end position="338"/>
    </location>
</feature>
<reference evidence="2" key="1">
    <citation type="submission" date="2019-11" db="UniProtKB">
        <authorList>
            <consortium name="WormBaseParasite"/>
        </authorList>
    </citation>
    <scope>IDENTIFICATION</scope>
</reference>
<feature type="compositionally biased region" description="Polar residues" evidence="1">
    <location>
        <begin position="314"/>
        <end position="331"/>
    </location>
</feature>
<proteinExistence type="predicted"/>
<accession>A0A5K3EW68</accession>
<dbReference type="PANTHER" id="PTHR36300">
    <property type="entry name" value="RAW, ISOFORM A"/>
    <property type="match status" value="1"/>
</dbReference>
<dbReference type="GO" id="GO:0005886">
    <property type="term" value="C:plasma membrane"/>
    <property type="evidence" value="ECO:0007669"/>
    <property type="project" value="TreeGrafter"/>
</dbReference>
<sequence length="401" mass="45347">MIMSSFSPQQIRSHLNALIEPPRKPSLPQLFLGGACNPTTWRQEKAIPVLEQEKIPYYNPQVEEWSPELIALEREAKERSFLLLFVFDPNLTRGLASLVEVAYLAALGRRLVIVRPNIKKLRVMATGNRISRIEAKCIAEAFQWLDGIRLPNVSVFDTLEEALIYLKLQYLSRGKRKKRHSSTGFNVSRYTKTPKRTNASALQDAKYAQIRLLEAYKFLPSLPLVISDFTPDVYCGGDTQFCENGHSNKTWVIPRRTRRSFKLTLSIQSLCREFYFYISKDNLWLVDQMEAAFAIGSGKKVTLCIEYLSDDTRSQNSSGYSSLASTPQDTFQPPPTSANTDLPCVLPTHPPYPHLACPANLALSPTAIKDHNRSRAYLKSLAEETNNAVLGHPLRGLRDLM</sequence>
<name>A0A5K3EW68_MESCO</name>
<organism evidence="2">
    <name type="scientific">Mesocestoides corti</name>
    <name type="common">Flatworm</name>
    <dbReference type="NCBI Taxonomy" id="53468"/>
    <lineage>
        <taxon>Eukaryota</taxon>
        <taxon>Metazoa</taxon>
        <taxon>Spiralia</taxon>
        <taxon>Lophotrochozoa</taxon>
        <taxon>Platyhelminthes</taxon>
        <taxon>Cestoda</taxon>
        <taxon>Eucestoda</taxon>
        <taxon>Cyclophyllidea</taxon>
        <taxon>Mesocestoididae</taxon>
        <taxon>Mesocestoides</taxon>
    </lineage>
</organism>
<dbReference type="WBParaSite" id="MCU_003474-RA">
    <property type="protein sequence ID" value="MCU_003474-RA"/>
    <property type="gene ID" value="MCU_003474"/>
</dbReference>
<evidence type="ECO:0000256" key="1">
    <source>
        <dbReference type="SAM" id="MobiDB-lite"/>
    </source>
</evidence>
<evidence type="ECO:0000313" key="2">
    <source>
        <dbReference type="WBParaSite" id="MCU_003474-RA"/>
    </source>
</evidence>
<dbReference type="Pfam" id="PF15891">
    <property type="entry name" value="Nuc_deoxyri_tr2"/>
    <property type="match status" value="1"/>
</dbReference>
<protein>
    <submittedName>
        <fullName evidence="2">Uncharacterized protein</fullName>
    </submittedName>
</protein>
<dbReference type="AlphaFoldDB" id="A0A5K3EW68"/>
<dbReference type="InterPro" id="IPR039470">
    <property type="entry name" value="Nuc_deoxyri_tr2"/>
</dbReference>
<dbReference type="PANTHER" id="PTHR36300:SF1">
    <property type="entry name" value="RAW, ISOFORM A"/>
    <property type="match status" value="1"/>
</dbReference>